<dbReference type="OrthoDB" id="3358527at2759"/>
<dbReference type="OMA" id="YAHSKQH"/>
<dbReference type="KEGG" id="wse:WALSEDRAFT_60757"/>
<evidence type="ECO:0000256" key="1">
    <source>
        <dbReference type="SAM" id="MobiDB-lite"/>
    </source>
</evidence>
<dbReference type="RefSeq" id="XP_006959148.1">
    <property type="nucleotide sequence ID" value="XM_006959086.1"/>
</dbReference>
<evidence type="ECO:0000313" key="3">
    <source>
        <dbReference type="Proteomes" id="UP000005242"/>
    </source>
</evidence>
<gene>
    <name evidence="2" type="ORF">WALSEDRAFT_60757</name>
</gene>
<feature type="region of interest" description="Disordered" evidence="1">
    <location>
        <begin position="188"/>
        <end position="209"/>
    </location>
</feature>
<feature type="compositionally biased region" description="Basic and acidic residues" evidence="1">
    <location>
        <begin position="195"/>
        <end position="209"/>
    </location>
</feature>
<dbReference type="InParanoid" id="I4YA97"/>
<organism evidence="2 3">
    <name type="scientific">Wallemia mellicola (strain ATCC MYA-4683 / CBS 633.66)</name>
    <name type="common">Wallemia sebi (CBS 633.66)</name>
    <dbReference type="NCBI Taxonomy" id="671144"/>
    <lineage>
        <taxon>Eukaryota</taxon>
        <taxon>Fungi</taxon>
        <taxon>Dikarya</taxon>
        <taxon>Basidiomycota</taxon>
        <taxon>Wallemiomycotina</taxon>
        <taxon>Wallemiomycetes</taxon>
        <taxon>Wallemiales</taxon>
        <taxon>Wallemiaceae</taxon>
        <taxon>Wallemia</taxon>
    </lineage>
</organism>
<dbReference type="GeneID" id="18474145"/>
<dbReference type="HOGENOM" id="CLU_114243_0_0_1"/>
<sequence>MKILKSLPTSYSIYKAKCDGEVEVFDKRHPAHWMLRTRSGGNKTSLVDQTERLYVCAKQHGFDYEVHLSTAKANLDRDSYLNKLSYLFILPSGVRCQVKSQDFTQFEVLNIENDALLAVYQKNKHGMHFHKHDSLKLYGELTDHDKLLLIMVCLLMGRIERQTKPQQSHLKQLLTASSSNGSLASITSLTSKHSHNPEKSAFRDKLLHL</sequence>
<dbReference type="AlphaFoldDB" id="I4YA97"/>
<reference evidence="2 3" key="1">
    <citation type="journal article" date="2012" name="Fungal Genet. Biol.">
        <title>The genome of the xerotolerant mold Wallemia sebi reveals adaptations to osmotic stress and suggests cryptic sexual reproduction.</title>
        <authorList>
            <person name="Padamsee M."/>
            <person name="Kumar T.K.A."/>
            <person name="Riley R."/>
            <person name="Binder M."/>
            <person name="Boyd A."/>
            <person name="Calvo A.M."/>
            <person name="Furukawa K."/>
            <person name="Hesse C."/>
            <person name="Hohmann S."/>
            <person name="James T.Y."/>
            <person name="LaButti K."/>
            <person name="Lapidus A."/>
            <person name="Lindquist E."/>
            <person name="Lucas S."/>
            <person name="Miller K."/>
            <person name="Shantappa S."/>
            <person name="Grigoriev I.V."/>
            <person name="Hibbett D.S."/>
            <person name="McLaughlin D.J."/>
            <person name="Spatafora J.W."/>
            <person name="Aime M.C."/>
        </authorList>
    </citation>
    <scope>NUCLEOTIDE SEQUENCE [LARGE SCALE GENOMIC DNA]</scope>
    <source>
        <strain evidence="3">ATCC MYA-4683 / CBS 633.66</strain>
    </source>
</reference>
<dbReference type="Proteomes" id="UP000005242">
    <property type="component" value="Unassembled WGS sequence"/>
</dbReference>
<keyword evidence="3" id="KW-1185">Reference proteome</keyword>
<accession>I4YA97</accession>
<name>I4YA97_WALMC</name>
<proteinExistence type="predicted"/>
<dbReference type="EMBL" id="JH668236">
    <property type="protein sequence ID" value="EIM20889.1"/>
    <property type="molecule type" value="Genomic_DNA"/>
</dbReference>
<protein>
    <submittedName>
        <fullName evidence="2">Uncharacterized protein</fullName>
    </submittedName>
</protein>
<evidence type="ECO:0000313" key="2">
    <source>
        <dbReference type="EMBL" id="EIM20889.1"/>
    </source>
</evidence>